<dbReference type="Pfam" id="PF14493">
    <property type="entry name" value="HTH_40"/>
    <property type="match status" value="1"/>
</dbReference>
<organism evidence="2 3">
    <name type="scientific">Pediococcus ethanolidurans</name>
    <dbReference type="NCBI Taxonomy" id="319653"/>
    <lineage>
        <taxon>Bacteria</taxon>
        <taxon>Bacillati</taxon>
        <taxon>Bacillota</taxon>
        <taxon>Bacilli</taxon>
        <taxon>Lactobacillales</taxon>
        <taxon>Lactobacillaceae</taxon>
        <taxon>Pediococcus</taxon>
    </lineage>
</organism>
<dbReference type="InterPro" id="IPR029491">
    <property type="entry name" value="Helicase_HTH"/>
</dbReference>
<comment type="caution">
    <text evidence="2">The sequence shown here is derived from an EMBL/GenBank/DDBJ whole genome shotgun (WGS) entry which is preliminary data.</text>
</comment>
<protein>
    <submittedName>
        <fullName evidence="2">Uncharacterized protein YpbB</fullName>
    </submittedName>
</protein>
<dbReference type="GeneID" id="76043469"/>
<proteinExistence type="predicted"/>
<keyword evidence="3" id="KW-1185">Reference proteome</keyword>
<dbReference type="Proteomes" id="UP000182818">
    <property type="component" value="Unassembled WGS sequence"/>
</dbReference>
<sequence>MNNEFNFSYFLLQFLSTDDWRRPKVLLNNLIGRRTVSNLFWGIQYGLLPFFNLFPKLTATDFERAINLLQEKKLIEKQQNDQIRLTTAGKQMQQIIQESIVQFHLSGMGLHTNLETVQQCLNLVIQITSEFSYKNNRYYPLQYTGQVMARSKQWFLKNKSDTLPEQLQAEFTAFLNTIPTEKADIFTNSFIGHNDYGLTDAQFESILDLTPFAWHLQKLTLIADFIRWALDDSKTDHFLCNQIVLPWITPSPLSTSSLRSYQLYLKTKDLQNVATLRHVKLNTVKEHLLEAAMLTTDFPFNLLLPKSISTDLKNYLTTYQVSQWQFDEVLKRDARFSFFEFRLLQIERGQIQYAN</sequence>
<accession>A0A1H9PQ25</accession>
<gene>
    <name evidence="2" type="ORF">SAMN04487973_10821</name>
</gene>
<name>A0A1H9PQ25_9LACO</name>
<feature type="domain" description="Helicase Helix-turn-helix" evidence="1">
    <location>
        <begin position="258"/>
        <end position="344"/>
    </location>
</feature>
<evidence type="ECO:0000313" key="2">
    <source>
        <dbReference type="EMBL" id="SER50287.1"/>
    </source>
</evidence>
<dbReference type="EMBL" id="FOGK01000008">
    <property type="protein sequence ID" value="SER50287.1"/>
    <property type="molecule type" value="Genomic_DNA"/>
</dbReference>
<evidence type="ECO:0000313" key="3">
    <source>
        <dbReference type="Proteomes" id="UP000182818"/>
    </source>
</evidence>
<dbReference type="RefSeq" id="WP_057806060.1">
    <property type="nucleotide sequence ID" value="NZ_BJYP01000017.1"/>
</dbReference>
<reference evidence="2 3" key="1">
    <citation type="submission" date="2016-10" db="EMBL/GenBank/DDBJ databases">
        <authorList>
            <person name="Varghese N."/>
            <person name="Submissions S."/>
        </authorList>
    </citation>
    <scope>NUCLEOTIDE SEQUENCE [LARGE SCALE GENOMIC DNA]</scope>
    <source>
        <strain evidence="2 3">CGMCC 1.3889</strain>
    </source>
</reference>
<evidence type="ECO:0000259" key="1">
    <source>
        <dbReference type="Pfam" id="PF14493"/>
    </source>
</evidence>